<dbReference type="GO" id="GO:0035870">
    <property type="term" value="F:dITP diphosphatase activity"/>
    <property type="evidence" value="ECO:0007669"/>
    <property type="project" value="UniProtKB-UniRule"/>
</dbReference>
<feature type="binding site" evidence="10">
    <location>
        <position position="182"/>
    </location>
    <ligand>
        <name>substrate</name>
    </ligand>
</feature>
<dbReference type="GO" id="GO:0036220">
    <property type="term" value="F:ITP diphosphatase activity"/>
    <property type="evidence" value="ECO:0007669"/>
    <property type="project" value="UniProtKB-UniRule"/>
</dbReference>
<dbReference type="NCBIfam" id="TIGR00042">
    <property type="entry name" value="RdgB/HAM1 family non-canonical purine NTP pyrophosphatase"/>
    <property type="match status" value="1"/>
</dbReference>
<comment type="catalytic activity">
    <reaction evidence="9 10">
        <text>XTP + H2O = XMP + diphosphate + H(+)</text>
        <dbReference type="Rhea" id="RHEA:28610"/>
        <dbReference type="ChEBI" id="CHEBI:15377"/>
        <dbReference type="ChEBI" id="CHEBI:15378"/>
        <dbReference type="ChEBI" id="CHEBI:33019"/>
        <dbReference type="ChEBI" id="CHEBI:57464"/>
        <dbReference type="ChEBI" id="CHEBI:61314"/>
        <dbReference type="EC" id="3.6.1.66"/>
    </reaction>
</comment>
<feature type="active site" description="Proton acceptor" evidence="10">
    <location>
        <position position="75"/>
    </location>
</feature>
<keyword evidence="7 10" id="KW-0546">Nucleotide metabolism</keyword>
<dbReference type="GO" id="GO:0000166">
    <property type="term" value="F:nucleotide binding"/>
    <property type="evidence" value="ECO:0007669"/>
    <property type="project" value="UniProtKB-KW"/>
</dbReference>
<evidence type="ECO:0000313" key="13">
    <source>
        <dbReference type="Proteomes" id="UP000322214"/>
    </source>
</evidence>
<feature type="binding site" evidence="10">
    <location>
        <begin position="187"/>
        <end position="188"/>
    </location>
    <ligand>
        <name>substrate</name>
    </ligand>
</feature>
<reference evidence="12 13" key="1">
    <citation type="submission" date="2019-08" db="EMBL/GenBank/DDBJ databases">
        <title>Deep-cultivation of Planctomycetes and their phenomic and genomic characterization uncovers novel biology.</title>
        <authorList>
            <person name="Wiegand S."/>
            <person name="Jogler M."/>
            <person name="Boedeker C."/>
            <person name="Pinto D."/>
            <person name="Vollmers J."/>
            <person name="Rivas-Marin E."/>
            <person name="Kohn T."/>
            <person name="Peeters S.H."/>
            <person name="Heuer A."/>
            <person name="Rast P."/>
            <person name="Oberbeckmann S."/>
            <person name="Bunk B."/>
            <person name="Jeske O."/>
            <person name="Meyerdierks A."/>
            <person name="Storesund J.E."/>
            <person name="Kallscheuer N."/>
            <person name="Luecker S."/>
            <person name="Lage O.M."/>
            <person name="Pohl T."/>
            <person name="Merkel B.J."/>
            <person name="Hornburger P."/>
            <person name="Mueller R.-W."/>
            <person name="Bruemmer F."/>
            <person name="Labrenz M."/>
            <person name="Spormann A.M."/>
            <person name="Op den Camp H."/>
            <person name="Overmann J."/>
            <person name="Amann R."/>
            <person name="Jetten M.S.M."/>
            <person name="Mascher T."/>
            <person name="Medema M.H."/>
            <person name="Devos D.P."/>
            <person name="Kaster A.-K."/>
            <person name="Ovreas L."/>
            <person name="Rohde M."/>
            <person name="Galperin M.Y."/>
            <person name="Jogler C."/>
        </authorList>
    </citation>
    <scope>NUCLEOTIDE SEQUENCE [LARGE SCALE GENOMIC DNA]</scope>
    <source>
        <strain evidence="12 13">FC18</strain>
    </source>
</reference>
<dbReference type="GO" id="GO:0017111">
    <property type="term" value="F:ribonucleoside triphosphate phosphatase activity"/>
    <property type="evidence" value="ECO:0007669"/>
    <property type="project" value="InterPro"/>
</dbReference>
<dbReference type="AlphaFoldDB" id="A0A5B9PAH1"/>
<evidence type="ECO:0000256" key="4">
    <source>
        <dbReference type="ARBA" id="ARBA00022741"/>
    </source>
</evidence>
<evidence type="ECO:0000256" key="5">
    <source>
        <dbReference type="ARBA" id="ARBA00022801"/>
    </source>
</evidence>
<feature type="binding site" evidence="10">
    <location>
        <position position="76"/>
    </location>
    <ligand>
        <name>substrate</name>
    </ligand>
</feature>
<dbReference type="GO" id="GO:0009117">
    <property type="term" value="P:nucleotide metabolic process"/>
    <property type="evidence" value="ECO:0007669"/>
    <property type="project" value="UniProtKB-KW"/>
</dbReference>
<protein>
    <recommendedName>
        <fullName evidence="10">dITP/XTP pyrophosphatase</fullName>
        <ecNumber evidence="10">3.6.1.66</ecNumber>
    </recommendedName>
    <alternativeName>
        <fullName evidence="10">Non-canonical purine NTP pyrophosphatase</fullName>
    </alternativeName>
    <alternativeName>
        <fullName evidence="10">Non-standard purine NTP pyrophosphatase</fullName>
    </alternativeName>
    <alternativeName>
        <fullName evidence="10">Nucleoside-triphosphate diphosphatase</fullName>
    </alternativeName>
    <alternativeName>
        <fullName evidence="10">Nucleoside-triphosphate pyrophosphatase</fullName>
        <shortName evidence="10">NTPase</shortName>
    </alternativeName>
</protein>
<name>A0A5B9PAH1_9BACT</name>
<evidence type="ECO:0000256" key="10">
    <source>
        <dbReference type="HAMAP-Rule" id="MF_01405"/>
    </source>
</evidence>
<evidence type="ECO:0000256" key="6">
    <source>
        <dbReference type="ARBA" id="ARBA00022842"/>
    </source>
</evidence>
<feature type="binding site" evidence="10">
    <location>
        <begin position="159"/>
        <end position="162"/>
    </location>
    <ligand>
        <name>substrate</name>
    </ligand>
</feature>
<keyword evidence="4 10" id="KW-0547">Nucleotide-binding</keyword>
<keyword evidence="3 10" id="KW-0479">Metal-binding</keyword>
<dbReference type="GO" id="GO:0009146">
    <property type="term" value="P:purine nucleoside triphosphate catabolic process"/>
    <property type="evidence" value="ECO:0007669"/>
    <property type="project" value="UniProtKB-UniRule"/>
</dbReference>
<evidence type="ECO:0000256" key="8">
    <source>
        <dbReference type="ARBA" id="ARBA00051875"/>
    </source>
</evidence>
<keyword evidence="5 10" id="KW-0378">Hydrolase</keyword>
<dbReference type="CDD" id="cd00515">
    <property type="entry name" value="HAM1"/>
    <property type="match status" value="1"/>
</dbReference>
<evidence type="ECO:0000256" key="3">
    <source>
        <dbReference type="ARBA" id="ARBA00022723"/>
    </source>
</evidence>
<dbReference type="Proteomes" id="UP000322214">
    <property type="component" value="Chromosome"/>
</dbReference>
<gene>
    <name evidence="12" type="ORF">MFFC18_17910</name>
</gene>
<dbReference type="PANTHER" id="PTHR11067">
    <property type="entry name" value="INOSINE TRIPHOSPHATE PYROPHOSPHATASE/HAM1 PROTEIN"/>
    <property type="match status" value="1"/>
</dbReference>
<feature type="binding site" evidence="10">
    <location>
        <position position="75"/>
    </location>
    <ligand>
        <name>Mg(2+)</name>
        <dbReference type="ChEBI" id="CHEBI:18420"/>
    </ligand>
</feature>
<dbReference type="InterPro" id="IPR020922">
    <property type="entry name" value="dITP/XTP_pyrophosphatase"/>
</dbReference>
<dbReference type="InterPro" id="IPR029001">
    <property type="entry name" value="ITPase-like_fam"/>
</dbReference>
<dbReference type="GO" id="GO:0036222">
    <property type="term" value="F:XTP diphosphatase activity"/>
    <property type="evidence" value="ECO:0007669"/>
    <property type="project" value="UniProtKB-UniRule"/>
</dbReference>
<accession>A0A5B9PAH1</accession>
<dbReference type="KEGG" id="mff:MFFC18_17910"/>
<sequence length="207" mass="22862">MADSQFVLVLGTRNTKKRRELEYLLSRYPQVQLKSLDDFPDAIEVEETGTTFAENAALKATEQAVHLSQYVLGEDSGLSVAALDGRPGVYSARYSGEDATDDSNKVKLIEELSGVPTEKRGAWYTCHMTLSDPDGNVLIDCESQCHGRILTEERGEAGFGYDPLFEIPEYGLTFAELGDEVKSVLSHRARANRSFVPKLLGLIARLN</sequence>
<dbReference type="OrthoDB" id="9807456at2"/>
<dbReference type="EC" id="3.6.1.66" evidence="10"/>
<evidence type="ECO:0000256" key="9">
    <source>
        <dbReference type="ARBA" id="ARBA00052017"/>
    </source>
</evidence>
<comment type="catalytic activity">
    <reaction evidence="8 10">
        <text>dITP + H2O = dIMP + diphosphate + H(+)</text>
        <dbReference type="Rhea" id="RHEA:28342"/>
        <dbReference type="ChEBI" id="CHEBI:15377"/>
        <dbReference type="ChEBI" id="CHEBI:15378"/>
        <dbReference type="ChEBI" id="CHEBI:33019"/>
        <dbReference type="ChEBI" id="CHEBI:61194"/>
        <dbReference type="ChEBI" id="CHEBI:61382"/>
        <dbReference type="EC" id="3.6.1.66"/>
    </reaction>
</comment>
<dbReference type="HAMAP" id="MF_01405">
    <property type="entry name" value="Non_canon_purine_NTPase"/>
    <property type="match status" value="1"/>
</dbReference>
<comment type="catalytic activity">
    <reaction evidence="10">
        <text>ITP + H2O = IMP + diphosphate + H(+)</text>
        <dbReference type="Rhea" id="RHEA:29399"/>
        <dbReference type="ChEBI" id="CHEBI:15377"/>
        <dbReference type="ChEBI" id="CHEBI:15378"/>
        <dbReference type="ChEBI" id="CHEBI:33019"/>
        <dbReference type="ChEBI" id="CHEBI:58053"/>
        <dbReference type="ChEBI" id="CHEBI:61402"/>
        <dbReference type="EC" id="3.6.1.66"/>
    </reaction>
</comment>
<dbReference type="EMBL" id="CP042912">
    <property type="protein sequence ID" value="QEG21930.1"/>
    <property type="molecule type" value="Genomic_DNA"/>
</dbReference>
<dbReference type="GO" id="GO:0005829">
    <property type="term" value="C:cytosol"/>
    <property type="evidence" value="ECO:0007669"/>
    <property type="project" value="TreeGrafter"/>
</dbReference>
<dbReference type="RefSeq" id="WP_075085597.1">
    <property type="nucleotide sequence ID" value="NZ_CP042912.1"/>
</dbReference>
<keyword evidence="6 10" id="KW-0460">Magnesium</keyword>
<proteinExistence type="inferred from homology"/>
<dbReference type="PANTHER" id="PTHR11067:SF9">
    <property type="entry name" value="INOSINE TRIPHOSPHATE PYROPHOSPHATASE"/>
    <property type="match status" value="1"/>
</dbReference>
<evidence type="ECO:0000256" key="2">
    <source>
        <dbReference type="ARBA" id="ARBA00011738"/>
    </source>
</evidence>
<dbReference type="Gene3D" id="3.90.950.10">
    <property type="match status" value="1"/>
</dbReference>
<keyword evidence="13" id="KW-1185">Reference proteome</keyword>
<evidence type="ECO:0000256" key="11">
    <source>
        <dbReference type="RuleBase" id="RU003781"/>
    </source>
</evidence>
<dbReference type="GO" id="GO:0046872">
    <property type="term" value="F:metal ion binding"/>
    <property type="evidence" value="ECO:0007669"/>
    <property type="project" value="UniProtKB-KW"/>
</dbReference>
<comment type="similarity">
    <text evidence="1 10 11">Belongs to the HAM1 NTPase family.</text>
</comment>
<dbReference type="SUPFAM" id="SSF52972">
    <property type="entry name" value="ITPase-like"/>
    <property type="match status" value="1"/>
</dbReference>
<comment type="function">
    <text evidence="10">Pyrophosphatase that catalyzes the hydrolysis of nucleoside triphosphates to their monophosphate derivatives, with a high preference for the non-canonical purine nucleotides XTP (xanthosine triphosphate), dITP (deoxyinosine triphosphate) and ITP. Seems to function as a house-cleaning enzyme that removes non-canonical purine nucleotides from the nucleotide pool, thus preventing their incorporation into DNA/RNA and avoiding chromosomal lesions.</text>
</comment>
<feature type="binding site" evidence="10">
    <location>
        <begin position="12"/>
        <end position="17"/>
    </location>
    <ligand>
        <name>substrate</name>
    </ligand>
</feature>
<organism evidence="12 13">
    <name type="scientific">Mariniblastus fucicola</name>
    <dbReference type="NCBI Taxonomy" id="980251"/>
    <lineage>
        <taxon>Bacteria</taxon>
        <taxon>Pseudomonadati</taxon>
        <taxon>Planctomycetota</taxon>
        <taxon>Planctomycetia</taxon>
        <taxon>Pirellulales</taxon>
        <taxon>Pirellulaceae</taxon>
        <taxon>Mariniblastus</taxon>
    </lineage>
</organism>
<evidence type="ECO:0000313" key="12">
    <source>
        <dbReference type="EMBL" id="QEG21930.1"/>
    </source>
</evidence>
<comment type="subunit">
    <text evidence="2 10">Homodimer.</text>
</comment>
<dbReference type="FunFam" id="3.90.950.10:FF:000001">
    <property type="entry name" value="dITP/XTP pyrophosphatase"/>
    <property type="match status" value="1"/>
</dbReference>
<dbReference type="Pfam" id="PF01725">
    <property type="entry name" value="Ham1p_like"/>
    <property type="match status" value="1"/>
</dbReference>
<dbReference type="STRING" id="980251.GCA_001642875_03392"/>
<evidence type="ECO:0000256" key="1">
    <source>
        <dbReference type="ARBA" id="ARBA00008023"/>
    </source>
</evidence>
<comment type="cofactor">
    <cofactor evidence="10">
        <name>Mg(2+)</name>
        <dbReference type="ChEBI" id="CHEBI:18420"/>
    </cofactor>
    <text evidence="10">Binds 1 Mg(2+) ion per subunit.</text>
</comment>
<dbReference type="InterPro" id="IPR002637">
    <property type="entry name" value="RdgB/HAM1"/>
</dbReference>
<evidence type="ECO:0000256" key="7">
    <source>
        <dbReference type="ARBA" id="ARBA00023080"/>
    </source>
</evidence>
<feature type="binding site" evidence="10">
    <location>
        <position position="46"/>
    </location>
    <ligand>
        <name>Mg(2+)</name>
        <dbReference type="ChEBI" id="CHEBI:18420"/>
    </ligand>
</feature>